<keyword evidence="2" id="KW-1185">Reference proteome</keyword>
<evidence type="ECO:0000313" key="1">
    <source>
        <dbReference type="EMBL" id="GAA4801859.1"/>
    </source>
</evidence>
<proteinExistence type="predicted"/>
<sequence>MSYFQSLLIRNNLSSHDGRPYYIIHNYQNLLDYKHNLEKLSKSLSFDLNAEEEQILPHYRYFDFKSKEVSFQIRIDGGIAH</sequence>
<gene>
    <name evidence="1" type="ORF">GCM10023330_04800</name>
</gene>
<dbReference type="RefSeq" id="WP_345275334.1">
    <property type="nucleotide sequence ID" value="NZ_BAABJW010000001.1"/>
</dbReference>
<name>A0ABP9BYD6_9FLAO</name>
<organism evidence="1 2">
    <name type="scientific">Litoribaculum gwangyangense</name>
    <dbReference type="NCBI Taxonomy" id="1130722"/>
    <lineage>
        <taxon>Bacteria</taxon>
        <taxon>Pseudomonadati</taxon>
        <taxon>Bacteroidota</taxon>
        <taxon>Flavobacteriia</taxon>
        <taxon>Flavobacteriales</taxon>
        <taxon>Flavobacteriaceae</taxon>
        <taxon>Litoribaculum</taxon>
    </lineage>
</organism>
<dbReference type="Proteomes" id="UP001501433">
    <property type="component" value="Unassembled WGS sequence"/>
</dbReference>
<accession>A0ABP9BYD6</accession>
<dbReference type="EMBL" id="BAABJW010000001">
    <property type="protein sequence ID" value="GAA4801859.1"/>
    <property type="molecule type" value="Genomic_DNA"/>
</dbReference>
<protein>
    <submittedName>
        <fullName evidence="1">Uncharacterized protein</fullName>
    </submittedName>
</protein>
<evidence type="ECO:0000313" key="2">
    <source>
        <dbReference type="Proteomes" id="UP001501433"/>
    </source>
</evidence>
<reference evidence="2" key="1">
    <citation type="journal article" date="2019" name="Int. J. Syst. Evol. Microbiol.">
        <title>The Global Catalogue of Microorganisms (GCM) 10K type strain sequencing project: providing services to taxonomists for standard genome sequencing and annotation.</title>
        <authorList>
            <consortium name="The Broad Institute Genomics Platform"/>
            <consortium name="The Broad Institute Genome Sequencing Center for Infectious Disease"/>
            <person name="Wu L."/>
            <person name="Ma J."/>
        </authorList>
    </citation>
    <scope>NUCLEOTIDE SEQUENCE [LARGE SCALE GENOMIC DNA]</scope>
    <source>
        <strain evidence="2">JCM 18325</strain>
    </source>
</reference>
<comment type="caution">
    <text evidence="1">The sequence shown here is derived from an EMBL/GenBank/DDBJ whole genome shotgun (WGS) entry which is preliminary data.</text>
</comment>